<dbReference type="Pfam" id="PF23560">
    <property type="entry name" value="GBD_Hemicentin"/>
    <property type="match status" value="1"/>
</dbReference>
<comment type="subcellular location">
    <subcellularLocation>
        <location evidence="1">Membrane</location>
        <topology evidence="1">Single-pass type I membrane protein</topology>
    </subcellularLocation>
    <subcellularLocation>
        <location evidence="2">Secreted</location>
    </subcellularLocation>
</comment>
<evidence type="ECO:0000256" key="4">
    <source>
        <dbReference type="ARBA" id="ARBA00022729"/>
    </source>
</evidence>
<dbReference type="Pfam" id="PF07679">
    <property type="entry name" value="I-set"/>
    <property type="match status" value="2"/>
</dbReference>
<dbReference type="PANTHER" id="PTHR11640">
    <property type="entry name" value="NEPHRIN"/>
    <property type="match status" value="1"/>
</dbReference>
<feature type="compositionally biased region" description="Polar residues" evidence="9">
    <location>
        <begin position="224"/>
        <end position="235"/>
    </location>
</feature>
<dbReference type="Pfam" id="PF25106">
    <property type="entry name" value="VWA_4"/>
    <property type="match status" value="2"/>
</dbReference>
<dbReference type="SUPFAM" id="SSF56672">
    <property type="entry name" value="DNA/RNA polymerases"/>
    <property type="match status" value="1"/>
</dbReference>
<evidence type="ECO:0000313" key="12">
    <source>
        <dbReference type="EMBL" id="KAJ4441696.1"/>
    </source>
</evidence>
<dbReference type="SMART" id="SM00408">
    <property type="entry name" value="IGc2"/>
    <property type="match status" value="4"/>
</dbReference>
<feature type="signal peptide" evidence="10">
    <location>
        <begin position="1"/>
        <end position="21"/>
    </location>
</feature>
<evidence type="ECO:0000256" key="3">
    <source>
        <dbReference type="ARBA" id="ARBA00022525"/>
    </source>
</evidence>
<dbReference type="InterPro" id="IPR003599">
    <property type="entry name" value="Ig_sub"/>
</dbReference>
<feature type="compositionally biased region" description="Polar residues" evidence="9">
    <location>
        <begin position="243"/>
        <end position="259"/>
    </location>
</feature>
<feature type="chain" id="PRO_5045518873" description="Ig-like domain-containing protein" evidence="10">
    <location>
        <begin position="22"/>
        <end position="1477"/>
    </location>
</feature>
<dbReference type="CDD" id="cd00096">
    <property type="entry name" value="Ig"/>
    <property type="match status" value="2"/>
</dbReference>
<feature type="domain" description="Ig-like" evidence="11">
    <location>
        <begin position="1159"/>
        <end position="1254"/>
    </location>
</feature>
<dbReference type="PROSITE" id="PS50835">
    <property type="entry name" value="IG_LIKE"/>
    <property type="match status" value="4"/>
</dbReference>
<evidence type="ECO:0000256" key="9">
    <source>
        <dbReference type="SAM" id="MobiDB-lite"/>
    </source>
</evidence>
<dbReference type="InterPro" id="IPR043502">
    <property type="entry name" value="DNA/RNA_pol_sf"/>
</dbReference>
<keyword evidence="4 10" id="KW-0732">Signal</keyword>
<dbReference type="EMBL" id="JAJSOF020000015">
    <property type="protein sequence ID" value="KAJ4441696.1"/>
    <property type="molecule type" value="Genomic_DNA"/>
</dbReference>
<evidence type="ECO:0000313" key="13">
    <source>
        <dbReference type="Proteomes" id="UP001148838"/>
    </source>
</evidence>
<reference evidence="12 13" key="1">
    <citation type="journal article" date="2022" name="Allergy">
        <title>Genome assembly and annotation of Periplaneta americana reveal a comprehensive cockroach allergen profile.</title>
        <authorList>
            <person name="Wang L."/>
            <person name="Xiong Q."/>
            <person name="Saelim N."/>
            <person name="Wang L."/>
            <person name="Nong W."/>
            <person name="Wan A.T."/>
            <person name="Shi M."/>
            <person name="Liu X."/>
            <person name="Cao Q."/>
            <person name="Hui J.H.L."/>
            <person name="Sookrung N."/>
            <person name="Leung T.F."/>
            <person name="Tungtrongchitr A."/>
            <person name="Tsui S.K.W."/>
        </authorList>
    </citation>
    <scope>NUCLEOTIDE SEQUENCE [LARGE SCALE GENOMIC DNA]</scope>
    <source>
        <strain evidence="12">PWHHKU_190912</strain>
    </source>
</reference>
<dbReference type="Proteomes" id="UP001148838">
    <property type="component" value="Unassembled WGS sequence"/>
</dbReference>
<dbReference type="Pfam" id="PF13927">
    <property type="entry name" value="Ig_3"/>
    <property type="match status" value="1"/>
</dbReference>
<dbReference type="InterPro" id="IPR056861">
    <property type="entry name" value="HMCN1-like_VWA"/>
</dbReference>
<dbReference type="InterPro" id="IPR013098">
    <property type="entry name" value="Ig_I-set"/>
</dbReference>
<feature type="compositionally biased region" description="Acidic residues" evidence="9">
    <location>
        <begin position="406"/>
        <end position="425"/>
    </location>
</feature>
<feature type="domain" description="Ig-like" evidence="11">
    <location>
        <begin position="1258"/>
        <end position="1344"/>
    </location>
</feature>
<dbReference type="PANTHER" id="PTHR11640:SF158">
    <property type="entry name" value="V-SET AND IMMUNOGLOBULIN DOMAIN-CONTAINING PROTEIN 10-LIKE 2"/>
    <property type="match status" value="1"/>
</dbReference>
<feature type="region of interest" description="Disordered" evidence="9">
    <location>
        <begin position="363"/>
        <end position="430"/>
    </location>
</feature>
<dbReference type="Pfam" id="PF00078">
    <property type="entry name" value="RVT_1"/>
    <property type="match status" value="1"/>
</dbReference>
<keyword evidence="13" id="KW-1185">Reference proteome</keyword>
<dbReference type="InterPro" id="IPR000477">
    <property type="entry name" value="RT_dom"/>
</dbReference>
<dbReference type="InterPro" id="IPR007110">
    <property type="entry name" value="Ig-like_dom"/>
</dbReference>
<dbReference type="SUPFAM" id="SSF48726">
    <property type="entry name" value="Immunoglobulin"/>
    <property type="match status" value="4"/>
</dbReference>
<dbReference type="SUPFAM" id="SSF53300">
    <property type="entry name" value="vWA-like"/>
    <property type="match status" value="1"/>
</dbReference>
<name>A0ABQ8T6G9_PERAM</name>
<sequence length="1477" mass="165001">MGGQSAVHWLILLSITTIRNAECVNPQSNVDIFDGSGGGSGQVTSSRELTDTQVVTTLSGLELSSTESSVVQDQLLSDVQHSSTEELSTTFLRLNNSNLSPDENNEDNQQTAILPLNSNELQQDVNELEQVKDELSDSITSYVSAEENKQNVASADINANITTDMRNNSNSAMKDEDYEDDIFKQPYDENSFNQLLNDMGSLSKDLNDSATHSNSEKNVDNLEDYNSQQSQNQKTNDQKDASFSHQIQSDSPFDHSLNNSLESDDIFEKVFNISVEDEDGEHPNYFTYQADSRHRTQYPPKSTDVSALNNASYRSQSDDNNLHPSLDSIFEVYHYARNDTNQNKTLAHHIEEIVLNRLPSLQNRGANASSGQDVNKSESEDDEDEEVDEDDDIGNGLEPLSINFVPDEDKEEEEEKKEEEEDGEETPSGASLAFVFDSTGSMWNDLVQVKMGAERIMATMLERPDKPIYNYVLVPFHDPSQFLSDAFPIHCGLKQGDALSPLLFNFALEYAIRKVQDNRQGLELNGLHQLLVYADDVNMLGGNTRTIRENTEILLEASKAIGLEVNPEKTKYMIISRDQNIVRNGNIKIGDLSFEEVEKLKYLGATVTNINDTREEIKRRINMGNACYYSVEKLLSSSLLSKNLKVRIYKTVILPVLLYGCETWTLTLREEHRLRVFENKVLRKIFGAKRDEVTGEWRKLHNTELHALYSSPNIIRNLKSRRLRWAGHVAQIGPVTITTDHKEFRESLQNITVHGGGDCPEMAVGAVKEALSASLPNSFIYVFTDARAKDYHLITEVLALIQRKQSQVVFVMTGDCGDNKHVGYQVFEKIASTSSGQVYHLNKTDVEEVLQFVRMSLQSRKVNLLSVNNPGPSRDEHNLFVDESLQEFTVSVSGLNPQIGVVDPKGKPVEGPPQLNTVLSLQNIKAINVVEPQPGQWTVKVGSDSEHSVRSTGLSDVDFNFGFSAVPTDKMEETYHRPLRGEKNAVLVEPTQKGVVYNLTSLKLIDLKGIEFQEIPLHPVPGKPGLYQGPMFVPPNDFFHLGVEGFDNDGFPLKRISPTAITGQSPAPPVVNMKHSMTGWLNKPVRIRCHVESLIPFFVMWFKDGQPLTGREKYEQTAELFWEVQNPTVGAEGNYSCFANNVAGRASSGTWLKITGPAPRVETPPQIITAPNKSAALDCVVHSQLRYDVKWARILMDPTFPENENIQIIRNDGKTIVMPNGTLIVNSVNLEDQGWYTCIAENKGGKSEGQVYLAVKEPVHVVVTPDRFQFQQGDSITLSCHATGTPKPEFVWKKDGHILKEGNGRKIRLSQHDRGLDILINDAKSSDAGEYQCVAENDEEVDVGITIGKYLEPPTVISEEGRVRVKVGDTALLRCVATGSPPPIIRWTKSDDDIFTNSKYQVQGDGTLLISNTQVTDKGEYTCIAENELGIGDDFISLEVGMPPQMVQLPKGKLELLIITLWRNSVFTSFFFIEYNL</sequence>
<accession>A0ABQ8T6G9</accession>
<dbReference type="InterPro" id="IPR003598">
    <property type="entry name" value="Ig_sub2"/>
</dbReference>
<organism evidence="12 13">
    <name type="scientific">Periplaneta americana</name>
    <name type="common">American cockroach</name>
    <name type="synonym">Blatta americana</name>
    <dbReference type="NCBI Taxonomy" id="6978"/>
    <lineage>
        <taxon>Eukaryota</taxon>
        <taxon>Metazoa</taxon>
        <taxon>Ecdysozoa</taxon>
        <taxon>Arthropoda</taxon>
        <taxon>Hexapoda</taxon>
        <taxon>Insecta</taxon>
        <taxon>Pterygota</taxon>
        <taxon>Neoptera</taxon>
        <taxon>Polyneoptera</taxon>
        <taxon>Dictyoptera</taxon>
        <taxon>Blattodea</taxon>
        <taxon>Blattoidea</taxon>
        <taxon>Blattidae</taxon>
        <taxon>Blattinae</taxon>
        <taxon>Periplaneta</taxon>
    </lineage>
</organism>
<gene>
    <name evidence="12" type="ORF">ANN_11554</name>
</gene>
<evidence type="ECO:0000259" key="11">
    <source>
        <dbReference type="PROSITE" id="PS50835"/>
    </source>
</evidence>
<dbReference type="InterPro" id="IPR051275">
    <property type="entry name" value="Cell_adhesion_signaling"/>
</dbReference>
<evidence type="ECO:0000256" key="10">
    <source>
        <dbReference type="SAM" id="SignalP"/>
    </source>
</evidence>
<keyword evidence="6" id="KW-1015">Disulfide bond</keyword>
<feature type="compositionally biased region" description="Polar residues" evidence="9">
    <location>
        <begin position="363"/>
        <end position="374"/>
    </location>
</feature>
<keyword evidence="7" id="KW-0325">Glycoprotein</keyword>
<comment type="caution">
    <text evidence="12">The sequence shown here is derived from an EMBL/GenBank/DDBJ whole genome shotgun (WGS) entry which is preliminary data.</text>
</comment>
<feature type="compositionally biased region" description="Acidic residues" evidence="9">
    <location>
        <begin position="379"/>
        <end position="393"/>
    </location>
</feature>
<feature type="domain" description="Ig-like" evidence="11">
    <location>
        <begin position="1068"/>
        <end position="1155"/>
    </location>
</feature>
<evidence type="ECO:0000256" key="1">
    <source>
        <dbReference type="ARBA" id="ARBA00004479"/>
    </source>
</evidence>
<keyword evidence="3" id="KW-0964">Secreted</keyword>
<dbReference type="InterPro" id="IPR056475">
    <property type="entry name" value="GBD_Hemicentin/VWA7"/>
</dbReference>
<dbReference type="Gene3D" id="2.60.40.10">
    <property type="entry name" value="Immunoglobulins"/>
    <property type="match status" value="4"/>
</dbReference>
<evidence type="ECO:0000256" key="5">
    <source>
        <dbReference type="ARBA" id="ARBA00023136"/>
    </source>
</evidence>
<dbReference type="InterPro" id="IPR036465">
    <property type="entry name" value="vWFA_dom_sf"/>
</dbReference>
<keyword evidence="5" id="KW-0472">Membrane</keyword>
<keyword evidence="8" id="KW-0393">Immunoglobulin domain</keyword>
<evidence type="ECO:0000256" key="6">
    <source>
        <dbReference type="ARBA" id="ARBA00023157"/>
    </source>
</evidence>
<dbReference type="SMART" id="SM00409">
    <property type="entry name" value="IG"/>
    <property type="match status" value="4"/>
</dbReference>
<proteinExistence type="predicted"/>
<protein>
    <recommendedName>
        <fullName evidence="11">Ig-like domain-containing protein</fullName>
    </recommendedName>
</protein>
<evidence type="ECO:0000256" key="7">
    <source>
        <dbReference type="ARBA" id="ARBA00023180"/>
    </source>
</evidence>
<feature type="region of interest" description="Disordered" evidence="9">
    <location>
        <begin position="199"/>
        <end position="259"/>
    </location>
</feature>
<dbReference type="InterPro" id="IPR013783">
    <property type="entry name" value="Ig-like_fold"/>
</dbReference>
<evidence type="ECO:0000256" key="2">
    <source>
        <dbReference type="ARBA" id="ARBA00004613"/>
    </source>
</evidence>
<evidence type="ECO:0000256" key="8">
    <source>
        <dbReference type="ARBA" id="ARBA00023319"/>
    </source>
</evidence>
<feature type="domain" description="Ig-like" evidence="11">
    <location>
        <begin position="1354"/>
        <end position="1439"/>
    </location>
</feature>
<dbReference type="InterPro" id="IPR036179">
    <property type="entry name" value="Ig-like_dom_sf"/>
</dbReference>